<feature type="region of interest" description="Disordered" evidence="1">
    <location>
        <begin position="17"/>
        <end position="49"/>
    </location>
</feature>
<evidence type="ECO:0000256" key="1">
    <source>
        <dbReference type="SAM" id="MobiDB-lite"/>
    </source>
</evidence>
<feature type="compositionally biased region" description="Basic and acidic residues" evidence="1">
    <location>
        <begin position="409"/>
        <end position="422"/>
    </location>
</feature>
<evidence type="ECO:0000313" key="2">
    <source>
        <dbReference type="EMBL" id="KAK3232710.1"/>
    </source>
</evidence>
<name>A0AAE0BB37_9CHLO</name>
<feature type="compositionally biased region" description="Basic and acidic residues" evidence="1">
    <location>
        <begin position="430"/>
        <end position="439"/>
    </location>
</feature>
<reference evidence="2 3" key="1">
    <citation type="journal article" date="2015" name="Genome Biol. Evol.">
        <title>Comparative Genomics of a Bacterivorous Green Alga Reveals Evolutionary Causalities and Consequences of Phago-Mixotrophic Mode of Nutrition.</title>
        <authorList>
            <person name="Burns J.A."/>
            <person name="Paasch A."/>
            <person name="Narechania A."/>
            <person name="Kim E."/>
        </authorList>
    </citation>
    <scope>NUCLEOTIDE SEQUENCE [LARGE SCALE GENOMIC DNA]</scope>
    <source>
        <strain evidence="2 3">PLY_AMNH</strain>
    </source>
</reference>
<organism evidence="2 3">
    <name type="scientific">Cymbomonas tetramitiformis</name>
    <dbReference type="NCBI Taxonomy" id="36881"/>
    <lineage>
        <taxon>Eukaryota</taxon>
        <taxon>Viridiplantae</taxon>
        <taxon>Chlorophyta</taxon>
        <taxon>Pyramimonadophyceae</taxon>
        <taxon>Pyramimonadales</taxon>
        <taxon>Pyramimonadaceae</taxon>
        <taxon>Cymbomonas</taxon>
    </lineage>
</organism>
<dbReference type="EMBL" id="LGRX02035924">
    <property type="protein sequence ID" value="KAK3232710.1"/>
    <property type="molecule type" value="Genomic_DNA"/>
</dbReference>
<feature type="region of interest" description="Disordered" evidence="1">
    <location>
        <begin position="114"/>
        <end position="157"/>
    </location>
</feature>
<feature type="compositionally biased region" description="Basic and acidic residues" evidence="1">
    <location>
        <begin position="206"/>
        <end position="220"/>
    </location>
</feature>
<keyword evidence="3" id="KW-1185">Reference proteome</keyword>
<proteinExistence type="predicted"/>
<evidence type="ECO:0000313" key="3">
    <source>
        <dbReference type="Proteomes" id="UP001190700"/>
    </source>
</evidence>
<feature type="region of interest" description="Disordered" evidence="1">
    <location>
        <begin position="475"/>
        <end position="498"/>
    </location>
</feature>
<comment type="caution">
    <text evidence="2">The sequence shown here is derived from an EMBL/GenBank/DDBJ whole genome shotgun (WGS) entry which is preliminary data.</text>
</comment>
<gene>
    <name evidence="2" type="ORF">CYMTET_56951</name>
</gene>
<sequence length="831" mass="91861">MQGVLWGGEWVEVSQIDLPKPDSLAPEPAPEPLFLEEAPPDGRPYSGCPRPASANAAVYLGKAFRSNNSIPSLEDAEEASERIALDGLITARRCEMHDATVEEVKMRQAAKLGDLGQSSDGKPKLSIVRARSRTVGGTRSETEAEESDARTAEEIAKSRWRRATNAVPGIIITTATKRRLTAKRMTKVRHTLTVANELAKSAAQTSRDDPSLQDAEHDAESPTPAEAGDRESKLQQTHAGDADEGLESRAIQRRSSITSILIGSKAKEKFKRAGERLRIKERGVHPGALTPWENPSVMNCAPPVAPGVTAGSPAATGNEKGAAAVMAQQSPGSAGVSPSAVRQKVGDHLPVKSRSGRRGVHVVRTYDSEDAETGPNWSIHTFSRVCALKEDAPVVRKRRTGFVVPARSKGPDPEKKGAPEKKEEEEEEASDAKPAENRRFHSMTTSSRARELPRPSAVIRTRALTVTSGVGFSEAGLGAESPEAPRRSTLRTSTASRRKSRFNMDDDEILPWAVAKNDARAFTRASLKNYIFSVMGQRAVADRLKRENLTLFSTTQVTAWKMKLKKESGVQDDNFTRSAVPKMFEEALKNKAFRQAAAIVAVDAERYGKVIKAYEEDMAVMRMLPVARAYPQGPFTCNVAHYHKLELQEKPVQNTNNLFDILKVAKRTLEQFVQLFEGVAKRTGAFQFAEGKHFQEKYGPSLKKLDRIVEKGYRSYKMDWAQLTDVVRCSLVYHSLDALLGGVLFLIRDIQPAYGWKILRIKNRLHPDFDAKNSGGYRDLSMNVMGATKHVCEVQFHWLPVFNIKVGAGDGEHGEDNGHRRYIRYRNLRLE</sequence>
<dbReference type="Proteomes" id="UP001190700">
    <property type="component" value="Unassembled WGS sequence"/>
</dbReference>
<feature type="region of interest" description="Disordered" evidence="1">
    <location>
        <begin position="199"/>
        <end position="251"/>
    </location>
</feature>
<protein>
    <submittedName>
        <fullName evidence="2">Uncharacterized protein</fullName>
    </submittedName>
</protein>
<accession>A0AAE0BB37</accession>
<dbReference type="AlphaFoldDB" id="A0AAE0BB37"/>
<feature type="region of interest" description="Disordered" evidence="1">
    <location>
        <begin position="399"/>
        <end position="456"/>
    </location>
</feature>
<feature type="compositionally biased region" description="Basic and acidic residues" evidence="1">
    <location>
        <begin position="147"/>
        <end position="157"/>
    </location>
</feature>